<evidence type="ECO:0000313" key="2">
    <source>
        <dbReference type="Proteomes" id="UP001500253"/>
    </source>
</evidence>
<dbReference type="Proteomes" id="UP001500253">
    <property type="component" value="Unassembled WGS sequence"/>
</dbReference>
<gene>
    <name evidence="1" type="ORF">GCM10010246_37340</name>
</gene>
<proteinExistence type="predicted"/>
<comment type="caution">
    <text evidence="1">The sequence shown here is derived from an EMBL/GenBank/DDBJ whole genome shotgun (WGS) entry which is preliminary data.</text>
</comment>
<dbReference type="GeneID" id="96748915"/>
<dbReference type="EMBL" id="BAAASD010000014">
    <property type="protein sequence ID" value="GAA2347236.1"/>
    <property type="molecule type" value="Genomic_DNA"/>
</dbReference>
<protein>
    <recommendedName>
        <fullName evidence="3">Lantibiotic</fullName>
    </recommendedName>
</protein>
<evidence type="ECO:0000313" key="1">
    <source>
        <dbReference type="EMBL" id="GAA2347236.1"/>
    </source>
</evidence>
<sequence length="43" mass="4513">MDTDLDALQLLPSEEETAAICWFTCLGTCGGVTCDGTCGRTDV</sequence>
<evidence type="ECO:0008006" key="3">
    <source>
        <dbReference type="Google" id="ProtNLM"/>
    </source>
</evidence>
<reference evidence="2" key="1">
    <citation type="journal article" date="2019" name="Int. J. Syst. Evol. Microbiol.">
        <title>The Global Catalogue of Microorganisms (GCM) 10K type strain sequencing project: providing services to taxonomists for standard genome sequencing and annotation.</title>
        <authorList>
            <consortium name="The Broad Institute Genomics Platform"/>
            <consortium name="The Broad Institute Genome Sequencing Center for Infectious Disease"/>
            <person name="Wu L."/>
            <person name="Ma J."/>
        </authorList>
    </citation>
    <scope>NUCLEOTIDE SEQUENCE [LARGE SCALE GENOMIC DNA]</scope>
    <source>
        <strain evidence="2">JCM 4316</strain>
    </source>
</reference>
<accession>A0ABP5TA74</accession>
<dbReference type="RefSeq" id="WP_211301783.1">
    <property type="nucleotide sequence ID" value="NZ_BAAASD010000014.1"/>
</dbReference>
<organism evidence="1 2">
    <name type="scientific">Streptomyces cuspidosporus</name>
    <dbReference type="NCBI Taxonomy" id="66882"/>
    <lineage>
        <taxon>Bacteria</taxon>
        <taxon>Bacillati</taxon>
        <taxon>Actinomycetota</taxon>
        <taxon>Actinomycetes</taxon>
        <taxon>Kitasatosporales</taxon>
        <taxon>Streptomycetaceae</taxon>
        <taxon>Streptomyces</taxon>
    </lineage>
</organism>
<dbReference type="NCBIfam" id="NF038157">
    <property type="entry name" value="lanti_ALQxL"/>
    <property type="match status" value="1"/>
</dbReference>
<name>A0ABP5TA74_9ACTN</name>
<keyword evidence="2" id="KW-1185">Reference proteome</keyword>